<dbReference type="Pfam" id="PF12697">
    <property type="entry name" value="Abhydrolase_6"/>
    <property type="match status" value="1"/>
</dbReference>
<dbReference type="OrthoDB" id="408373at2759"/>
<sequence>WFRWEGHLCRYLTLRDDAADGTRPPLVLVHGFGASADQWRRLERALPSSAEGGPAKVLAVDILGFGLSAKPGVSYTQHLWEQYIADFLAMVAPGPGDRVVVAGNSIGGGLCSGVAANSDKVAGLVLCNSAGVILDDAKPGQLDVKDETLRGDLKPYGGPPQAALDAFGEAVIAGLWPKIPELLVKYYDNNPANADDALVAAISRDALDPGAANVIGSGAKLPPQRSLNEDFAAYRGPILVPQGAYDGVTGPDLAQKRARDLETIRPGIDVTLLDAGHCPHDETPDLVADAVAAW</sequence>
<dbReference type="InterPro" id="IPR000073">
    <property type="entry name" value="AB_hydrolase_1"/>
</dbReference>
<proteinExistence type="predicted"/>
<evidence type="ECO:0000313" key="3">
    <source>
        <dbReference type="Proteomes" id="UP000002729"/>
    </source>
</evidence>
<dbReference type="EMBL" id="GL833120">
    <property type="protein sequence ID" value="EGB12685.1"/>
    <property type="molecule type" value="Genomic_DNA"/>
</dbReference>
<dbReference type="PANTHER" id="PTHR47832:SF1">
    <property type="entry name" value="DNA PHOTOLYASE"/>
    <property type="match status" value="1"/>
</dbReference>
<feature type="non-terminal residue" evidence="2">
    <location>
        <position position="1"/>
    </location>
</feature>
<dbReference type="RefSeq" id="XP_009032339.1">
    <property type="nucleotide sequence ID" value="XM_009034091.1"/>
</dbReference>
<feature type="domain" description="AB hydrolase-1" evidence="1">
    <location>
        <begin position="26"/>
        <end position="290"/>
    </location>
</feature>
<accession>F0XVY5</accession>
<dbReference type="AlphaFoldDB" id="F0XVY5"/>
<dbReference type="KEGG" id="aaf:AURANDRAFT_13488"/>
<protein>
    <recommendedName>
        <fullName evidence="1">AB hydrolase-1 domain-containing protein</fullName>
    </recommendedName>
</protein>
<dbReference type="GeneID" id="20218286"/>
<evidence type="ECO:0000313" key="2">
    <source>
        <dbReference type="EMBL" id="EGB12685.1"/>
    </source>
</evidence>
<evidence type="ECO:0000259" key="1">
    <source>
        <dbReference type="Pfam" id="PF12697"/>
    </source>
</evidence>
<dbReference type="Gene3D" id="3.40.50.1820">
    <property type="entry name" value="alpha/beta hydrolase"/>
    <property type="match status" value="1"/>
</dbReference>
<dbReference type="SUPFAM" id="SSF53474">
    <property type="entry name" value="alpha/beta-Hydrolases"/>
    <property type="match status" value="1"/>
</dbReference>
<gene>
    <name evidence="2" type="ORF">AURANDRAFT_13488</name>
</gene>
<keyword evidence="3" id="KW-1185">Reference proteome</keyword>
<reference evidence="2 3" key="1">
    <citation type="journal article" date="2011" name="Proc. Natl. Acad. Sci. U.S.A.">
        <title>Niche of harmful alga Aureococcus anophagefferens revealed through ecogenomics.</title>
        <authorList>
            <person name="Gobler C.J."/>
            <person name="Berry D.L."/>
            <person name="Dyhrman S.T."/>
            <person name="Wilhelm S.W."/>
            <person name="Salamov A."/>
            <person name="Lobanov A.V."/>
            <person name="Zhang Y."/>
            <person name="Collier J.L."/>
            <person name="Wurch L.L."/>
            <person name="Kustka A.B."/>
            <person name="Dill B.D."/>
            <person name="Shah M."/>
            <person name="VerBerkmoes N.C."/>
            <person name="Kuo A."/>
            <person name="Terry A."/>
            <person name="Pangilinan J."/>
            <person name="Lindquist E.A."/>
            <person name="Lucas S."/>
            <person name="Paulsen I.T."/>
            <person name="Hattenrath-Lehmann T.K."/>
            <person name="Talmage S.C."/>
            <person name="Walker E.A."/>
            <person name="Koch F."/>
            <person name="Burson A.M."/>
            <person name="Marcoval M.A."/>
            <person name="Tang Y.Z."/>
            <person name="Lecleir G.R."/>
            <person name="Coyne K.J."/>
            <person name="Berg G.M."/>
            <person name="Bertrand E.M."/>
            <person name="Saito M.A."/>
            <person name="Gladyshev V.N."/>
            <person name="Grigoriev I.V."/>
        </authorList>
    </citation>
    <scope>NUCLEOTIDE SEQUENCE [LARGE SCALE GENOMIC DNA]</scope>
    <source>
        <strain evidence="3">CCMP 1984</strain>
    </source>
</reference>
<feature type="non-terminal residue" evidence="2">
    <location>
        <position position="294"/>
    </location>
</feature>
<name>F0XVY5_AURAN</name>
<dbReference type="Proteomes" id="UP000002729">
    <property type="component" value="Unassembled WGS sequence"/>
</dbReference>
<dbReference type="InterPro" id="IPR029058">
    <property type="entry name" value="AB_hydrolase_fold"/>
</dbReference>
<dbReference type="InParanoid" id="F0XVY5"/>
<organism evidence="3">
    <name type="scientific">Aureococcus anophagefferens</name>
    <name type="common">Harmful bloom alga</name>
    <dbReference type="NCBI Taxonomy" id="44056"/>
    <lineage>
        <taxon>Eukaryota</taxon>
        <taxon>Sar</taxon>
        <taxon>Stramenopiles</taxon>
        <taxon>Ochrophyta</taxon>
        <taxon>Pelagophyceae</taxon>
        <taxon>Pelagomonadales</taxon>
        <taxon>Pelagomonadaceae</taxon>
        <taxon>Aureococcus</taxon>
    </lineage>
</organism>
<dbReference type="eggNOG" id="KOG1454">
    <property type="taxonomic scope" value="Eukaryota"/>
</dbReference>
<dbReference type="PANTHER" id="PTHR47832">
    <property type="entry name" value="DNA PHOTOLYASE"/>
    <property type="match status" value="1"/>
</dbReference>
<dbReference type="OMA" id="CPHHEVA"/>